<accession>A0A1E7YTA2</accession>
<feature type="modified residue" description="N6-succinyllysine" evidence="16">
    <location>
        <position position="93"/>
    </location>
</feature>
<feature type="binding site" evidence="12">
    <location>
        <position position="112"/>
    </location>
    <ligand>
        <name>D-threo-isocitrate</name>
        <dbReference type="ChEBI" id="CHEBI:15562"/>
    </ligand>
</feature>
<keyword evidence="8 13" id="KW-0521">NADP</keyword>
<dbReference type="Pfam" id="PF00180">
    <property type="entry name" value="Iso_dh"/>
    <property type="match status" value="1"/>
</dbReference>
<evidence type="ECO:0000313" key="20">
    <source>
        <dbReference type="Proteomes" id="UP000175707"/>
    </source>
</evidence>
<evidence type="ECO:0000256" key="13">
    <source>
        <dbReference type="PIRSR" id="PIRSR604439-2"/>
    </source>
</evidence>
<dbReference type="Proteomes" id="UP000175707">
    <property type="component" value="Unassembled WGS sequence"/>
</dbReference>
<gene>
    <name evidence="19" type="ORF">BAE30_12675</name>
</gene>
<evidence type="ECO:0000256" key="11">
    <source>
        <dbReference type="ARBA" id="ARBA00023554"/>
    </source>
</evidence>
<evidence type="ECO:0000256" key="16">
    <source>
        <dbReference type="PIRSR" id="PIRSR604439-5"/>
    </source>
</evidence>
<evidence type="ECO:0000256" key="3">
    <source>
        <dbReference type="ARBA" id="ARBA00011738"/>
    </source>
</evidence>
<dbReference type="GO" id="GO:0006097">
    <property type="term" value="P:glyoxylate cycle"/>
    <property type="evidence" value="ECO:0007669"/>
    <property type="project" value="UniProtKB-KW"/>
</dbReference>
<keyword evidence="6 17" id="KW-0479">Metal-binding</keyword>
<comment type="cofactor">
    <cofactor evidence="14">
        <name>Mg(2+)</name>
        <dbReference type="ChEBI" id="CHEBI:18420"/>
    </cofactor>
    <cofactor evidence="14">
        <name>Mn(2+)</name>
        <dbReference type="ChEBI" id="CHEBI:29035"/>
    </cofactor>
    <text evidence="14">Binds 1 Mg(2+) or Mn(2+) ion per subunit.</text>
</comment>
<evidence type="ECO:0000256" key="4">
    <source>
        <dbReference type="ARBA" id="ARBA00022435"/>
    </source>
</evidence>
<evidence type="ECO:0000256" key="12">
    <source>
        <dbReference type="PIRSR" id="PIRSR604439-1"/>
    </source>
</evidence>
<dbReference type="PANTHER" id="PTHR43504:SF1">
    <property type="entry name" value="ISOCITRATE DEHYDROGENASE [NADP]"/>
    <property type="match status" value="1"/>
</dbReference>
<feature type="site" description="Critical for catalysis" evidence="15">
    <location>
        <position position="153"/>
    </location>
</feature>
<comment type="catalytic activity">
    <reaction evidence="11">
        <text>D-threo-isocitrate + NADP(+) = 2-oxoglutarate + CO2 + NADPH</text>
        <dbReference type="Rhea" id="RHEA:19629"/>
        <dbReference type="ChEBI" id="CHEBI:15562"/>
        <dbReference type="ChEBI" id="CHEBI:16526"/>
        <dbReference type="ChEBI" id="CHEBI:16810"/>
        <dbReference type="ChEBI" id="CHEBI:57783"/>
        <dbReference type="ChEBI" id="CHEBI:58349"/>
        <dbReference type="EC" id="1.1.1.42"/>
    </reaction>
</comment>
<comment type="subunit">
    <text evidence="3">Homodimer.</text>
</comment>
<dbReference type="InterPro" id="IPR024084">
    <property type="entry name" value="IsoPropMal-DH-like_dom"/>
</dbReference>
<dbReference type="PANTHER" id="PTHR43504">
    <property type="entry name" value="ISOCITRATE DEHYDROGENASE [NADP]"/>
    <property type="match status" value="1"/>
</dbReference>
<feature type="binding site" evidence="12">
    <location>
        <position position="122"/>
    </location>
    <ligand>
        <name>D-threo-isocitrate</name>
        <dbReference type="ChEBI" id="CHEBI:15562"/>
    </ligand>
</feature>
<protein>
    <recommendedName>
        <fullName evidence="17">Isocitrate dehydrogenase [NADP]</fullName>
        <ecNumber evidence="17">1.1.1.42</ecNumber>
    </recommendedName>
</protein>
<evidence type="ECO:0000259" key="18">
    <source>
        <dbReference type="SMART" id="SM01329"/>
    </source>
</evidence>
<feature type="binding site" evidence="12">
    <location>
        <position position="106"/>
    </location>
    <ligand>
        <name>D-threo-isocitrate</name>
        <dbReference type="ChEBI" id="CHEBI:15562"/>
    </ligand>
</feature>
<feature type="binding site" evidence="13">
    <location>
        <position position="358"/>
    </location>
    <ligand>
        <name>NADP(+)</name>
        <dbReference type="ChEBI" id="CHEBI:58349"/>
    </ligand>
</feature>
<evidence type="ECO:0000256" key="6">
    <source>
        <dbReference type="ARBA" id="ARBA00022723"/>
    </source>
</evidence>
<proteinExistence type="inferred from homology"/>
<feature type="site" description="Critical for catalysis" evidence="15">
    <location>
        <position position="223"/>
    </location>
</feature>
<dbReference type="EC" id="1.1.1.42" evidence="17"/>
<dbReference type="InterPro" id="IPR004439">
    <property type="entry name" value="Isocitrate_DH_NADP_dimer_prok"/>
</dbReference>
<name>A0A1E7YTA2_9PROT</name>
<evidence type="ECO:0000256" key="1">
    <source>
        <dbReference type="ARBA" id="ARBA00001936"/>
    </source>
</evidence>
<dbReference type="SUPFAM" id="SSF53659">
    <property type="entry name" value="Isocitrate/Isopropylmalate dehydrogenase-like"/>
    <property type="match status" value="1"/>
</dbReference>
<comment type="cofactor">
    <cofactor evidence="1">
        <name>Mn(2+)</name>
        <dbReference type="ChEBI" id="CHEBI:29035"/>
    </cofactor>
</comment>
<keyword evidence="9" id="KW-0560">Oxidoreductase</keyword>
<keyword evidence="4 17" id="KW-0329">Glyoxylate bypass</keyword>
<dbReference type="NCBIfam" id="TIGR00183">
    <property type="entry name" value="prok_nadp_idh"/>
    <property type="match status" value="1"/>
</dbReference>
<keyword evidence="10 14" id="KW-0464">Manganese</keyword>
<evidence type="ECO:0000313" key="19">
    <source>
        <dbReference type="EMBL" id="OFC51450.1"/>
    </source>
</evidence>
<evidence type="ECO:0000256" key="5">
    <source>
        <dbReference type="ARBA" id="ARBA00022532"/>
    </source>
</evidence>
<evidence type="ECO:0000256" key="17">
    <source>
        <dbReference type="RuleBase" id="RU004446"/>
    </source>
</evidence>
<organism evidence="19 20">
    <name type="scientific">Acidithiobacillus caldus</name>
    <dbReference type="NCBI Taxonomy" id="33059"/>
    <lineage>
        <taxon>Bacteria</taxon>
        <taxon>Pseudomonadati</taxon>
        <taxon>Pseudomonadota</taxon>
        <taxon>Acidithiobacillia</taxon>
        <taxon>Acidithiobacillales</taxon>
        <taxon>Acidithiobacillaceae</taxon>
        <taxon>Acidithiobacillus</taxon>
    </lineage>
</organism>
<evidence type="ECO:0000256" key="10">
    <source>
        <dbReference type="ARBA" id="ARBA00023211"/>
    </source>
</evidence>
<comment type="similarity">
    <text evidence="2">Belongs to the isocitrate and isopropylmalate dehydrogenases family.</text>
</comment>
<feature type="binding site" evidence="14">
    <location>
        <position position="313"/>
    </location>
    <ligand>
        <name>Mg(2+)</name>
        <dbReference type="ChEBI" id="CHEBI:18420"/>
    </ligand>
</feature>
<reference evidence="19 20" key="1">
    <citation type="submission" date="2016-06" db="EMBL/GenBank/DDBJ databases">
        <title>Gene turnover analysis identifies the evolutionary adaptation of the extremophile Acidithiobacillus caldus.</title>
        <authorList>
            <person name="Zhang X."/>
        </authorList>
    </citation>
    <scope>NUCLEOTIDE SEQUENCE [LARGE SCALE GENOMIC DNA]</scope>
    <source>
        <strain evidence="19 20">S1</strain>
    </source>
</reference>
<feature type="non-terminal residue" evidence="19">
    <location>
        <position position="393"/>
    </location>
</feature>
<dbReference type="GO" id="GO:0051287">
    <property type="term" value="F:NAD binding"/>
    <property type="evidence" value="ECO:0007669"/>
    <property type="project" value="InterPro"/>
</dbReference>
<dbReference type="GO" id="GO:0004450">
    <property type="term" value="F:isocitrate dehydrogenase (NADP+) activity"/>
    <property type="evidence" value="ECO:0007669"/>
    <property type="project" value="UniProtKB-UniRule"/>
</dbReference>
<feature type="binding site" evidence="12">
    <location>
        <position position="146"/>
    </location>
    <ligand>
        <name>D-threo-isocitrate</name>
        <dbReference type="ChEBI" id="CHEBI:15562"/>
    </ligand>
</feature>
<evidence type="ECO:0000256" key="15">
    <source>
        <dbReference type="PIRSR" id="PIRSR604439-4"/>
    </source>
</evidence>
<evidence type="ECO:0000256" key="2">
    <source>
        <dbReference type="ARBA" id="ARBA00007769"/>
    </source>
</evidence>
<feature type="modified residue" description="Phosphoserine" evidence="16">
    <location>
        <position position="106"/>
    </location>
</feature>
<dbReference type="PROSITE" id="PS00470">
    <property type="entry name" value="IDH_IMDH"/>
    <property type="match status" value="1"/>
</dbReference>
<keyword evidence="5 17" id="KW-0816">Tricarboxylic acid cycle</keyword>
<comment type="caution">
    <text evidence="19">The sequence shown here is derived from an EMBL/GenBank/DDBJ whole genome shotgun (WGS) entry which is preliminary data.</text>
</comment>
<dbReference type="EMBL" id="LZYH01000819">
    <property type="protein sequence ID" value="OFC51450.1"/>
    <property type="molecule type" value="Genomic_DNA"/>
</dbReference>
<evidence type="ECO:0000256" key="14">
    <source>
        <dbReference type="PIRSR" id="PIRSR604439-3"/>
    </source>
</evidence>
<evidence type="ECO:0000256" key="9">
    <source>
        <dbReference type="ARBA" id="ARBA00023002"/>
    </source>
</evidence>
<evidence type="ECO:0000256" key="8">
    <source>
        <dbReference type="ARBA" id="ARBA00022857"/>
    </source>
</evidence>
<dbReference type="AlphaFoldDB" id="A0A1E7YTA2"/>
<dbReference type="GO" id="GO:0000287">
    <property type="term" value="F:magnesium ion binding"/>
    <property type="evidence" value="ECO:0007669"/>
    <property type="project" value="InterPro"/>
</dbReference>
<feature type="binding site" evidence="12">
    <location>
        <position position="108"/>
    </location>
    <ligand>
        <name>D-threo-isocitrate</name>
        <dbReference type="ChEBI" id="CHEBI:15562"/>
    </ligand>
</feature>
<feature type="domain" description="Isopropylmalate dehydrogenase-like" evidence="18">
    <location>
        <begin position="21"/>
        <end position="392"/>
    </location>
</feature>
<dbReference type="InterPro" id="IPR019818">
    <property type="entry name" value="IsoCit/isopropylmalate_DH_CS"/>
</dbReference>
<dbReference type="NCBIfam" id="NF005425">
    <property type="entry name" value="PRK07006.1"/>
    <property type="match status" value="1"/>
</dbReference>
<sequence length="393" mass="42302">MSGGSLIRWAAGRLEVPDRPIIPFIEGDGIGVDVTPAMRRVVDAAVAKAYGGARAIVWRELLAGQKAVAELGADQILPEATLAAIREHHVAIKGPLETPVGTGMRSLNVALRQELDLYVCQRPVRYFRGTPSPLREPEKVDMVIFRENSEDIYAGIEWPAESPEARRLIAFLREEMGVRKIRFPESSAIGIKPVSREGSERLIRRAIAYALAQGKPSVTLVHKGNIMKFTEGGFRDWGYALAEREFGEQVFTWRQKTALAKSEGKAAAEAAEKAAVAAGKLIVKDVIADNFLQQILLRPELYSVVATLNLNGDYLSDALAAEVGGIGMAPGANLSDSHAIFEATHGTAPDIAGLGRANPSSLILSAVMLLEHIGWPEAAERILAAMEATIGAG</sequence>
<dbReference type="Gene3D" id="3.40.718.10">
    <property type="entry name" value="Isopropylmalate Dehydrogenase"/>
    <property type="match status" value="1"/>
</dbReference>
<evidence type="ECO:0000256" key="7">
    <source>
        <dbReference type="ARBA" id="ARBA00022842"/>
    </source>
</evidence>
<dbReference type="GO" id="GO:0006099">
    <property type="term" value="P:tricarboxylic acid cycle"/>
    <property type="evidence" value="ECO:0007669"/>
    <property type="project" value="UniProtKB-UniRule"/>
</dbReference>
<keyword evidence="7 14" id="KW-0460">Magnesium</keyword>
<dbReference type="SMART" id="SM01329">
    <property type="entry name" value="Iso_dh"/>
    <property type="match status" value="1"/>
</dbReference>